<feature type="domain" description="Amino acid permease/ SLC12A" evidence="10">
    <location>
        <begin position="1"/>
        <end position="264"/>
    </location>
</feature>
<dbReference type="GO" id="GO:0006865">
    <property type="term" value="P:amino acid transport"/>
    <property type="evidence" value="ECO:0007669"/>
    <property type="project" value="UniProtKB-KW"/>
</dbReference>
<evidence type="ECO:0000313" key="12">
    <source>
        <dbReference type="Proteomes" id="UP000001306"/>
    </source>
</evidence>
<evidence type="ECO:0000256" key="2">
    <source>
        <dbReference type="ARBA" id="ARBA00022448"/>
    </source>
</evidence>
<dbReference type="EMBL" id="AE016822">
    <property type="protein sequence ID" value="AAT90006.1"/>
    <property type="molecule type" value="Genomic_DNA"/>
</dbReference>
<dbReference type="Gene3D" id="1.20.1740.10">
    <property type="entry name" value="Amino acid/polyamine transporter I"/>
    <property type="match status" value="2"/>
</dbReference>
<feature type="transmembrane region" description="Helical" evidence="9">
    <location>
        <begin position="410"/>
        <end position="429"/>
    </location>
</feature>
<dbReference type="HOGENOM" id="CLU_007946_9_3_11"/>
<feature type="compositionally biased region" description="Basic residues" evidence="8">
    <location>
        <begin position="296"/>
        <end position="312"/>
    </location>
</feature>
<dbReference type="AlphaFoldDB" id="Q6AC87"/>
<dbReference type="PIRSF" id="PIRSF006060">
    <property type="entry name" value="AA_transporter"/>
    <property type="match status" value="1"/>
</dbReference>
<dbReference type="KEGG" id="lxx:Lxx23660"/>
<feature type="transmembrane region" description="Helical" evidence="9">
    <location>
        <begin position="226"/>
        <end position="246"/>
    </location>
</feature>
<evidence type="ECO:0000259" key="10">
    <source>
        <dbReference type="Pfam" id="PF00324"/>
    </source>
</evidence>
<feature type="transmembrane region" description="Helical" evidence="9">
    <location>
        <begin position="106"/>
        <end position="127"/>
    </location>
</feature>
<evidence type="ECO:0000256" key="9">
    <source>
        <dbReference type="SAM" id="Phobius"/>
    </source>
</evidence>
<keyword evidence="5" id="KW-0029">Amino-acid transport</keyword>
<keyword evidence="4 9" id="KW-0812">Transmembrane</keyword>
<reference evidence="11 12" key="1">
    <citation type="journal article" date="2004" name="Mol. Plant Microbe Interact.">
        <title>The genome sequence of the Gram-positive sugarcane pathogen Leifsonia xyli subsp. xyli.</title>
        <authorList>
            <person name="Monteiro-Vitorello C.B."/>
            <person name="Camargo L.E.A."/>
            <person name="Van Sluys M.A."/>
            <person name="Kitajima J.P."/>
            <person name="Truffi D."/>
            <person name="do Amaral A.M."/>
            <person name="Harakava R."/>
            <person name="de Oliveira J.C.F."/>
            <person name="Wood D."/>
            <person name="de Oliveira M.C."/>
            <person name="Miyaki C.Y."/>
            <person name="Takita M.A."/>
            <person name="da Silva A.C.R."/>
            <person name="Furlan L.R."/>
            <person name="Carraro D.M."/>
            <person name="Camarotte G."/>
            <person name="Almeida N.F. Jr."/>
            <person name="Carrer H."/>
            <person name="Coutinho L.L."/>
            <person name="El-Dorry H.A."/>
            <person name="Ferro M.I.T."/>
            <person name="Gagliardi P.R."/>
            <person name="Giglioti E."/>
            <person name="Goldman M.H.S."/>
            <person name="Goldman G.H."/>
            <person name="Kimura E.T."/>
            <person name="Ferro E.S."/>
            <person name="Kuramae E.E."/>
            <person name="Lemos E.G.M."/>
            <person name="Lemos M.V.F."/>
            <person name="Mauro S.M.Z."/>
            <person name="Machado M.A."/>
            <person name="Marino C.L."/>
            <person name="Menck C.F."/>
            <person name="Nunes L.R."/>
            <person name="Oliveira R.C."/>
            <person name="Pereira G.G."/>
            <person name="Siqueira W."/>
            <person name="de Souza A.A."/>
            <person name="Tsai S.M."/>
            <person name="Zanca A.S."/>
            <person name="Simpson A.J.G."/>
            <person name="Brumbley S.M."/>
            <person name="Setubal J.C."/>
        </authorList>
    </citation>
    <scope>NUCLEOTIDE SEQUENCE [LARGE SCALE GENOMIC DNA]</scope>
    <source>
        <strain evidence="11 12">CTCB07</strain>
    </source>
</reference>
<evidence type="ECO:0000256" key="1">
    <source>
        <dbReference type="ARBA" id="ARBA00004651"/>
    </source>
</evidence>
<protein>
    <submittedName>
        <fullName evidence="11">Amino acid permease</fullName>
    </submittedName>
</protein>
<evidence type="ECO:0000256" key="3">
    <source>
        <dbReference type="ARBA" id="ARBA00022475"/>
    </source>
</evidence>
<dbReference type="GO" id="GO:0055085">
    <property type="term" value="P:transmembrane transport"/>
    <property type="evidence" value="ECO:0007669"/>
    <property type="project" value="InterPro"/>
</dbReference>
<feature type="domain" description="Amino acid permease/ SLC12A" evidence="10">
    <location>
        <begin position="337"/>
        <end position="431"/>
    </location>
</feature>
<keyword evidence="12" id="KW-1185">Reference proteome</keyword>
<keyword evidence="7 9" id="KW-0472">Membrane</keyword>
<evidence type="ECO:0000256" key="4">
    <source>
        <dbReference type="ARBA" id="ARBA00022692"/>
    </source>
</evidence>
<accession>Q6AC87</accession>
<dbReference type="PANTHER" id="PTHR43495:SF2">
    <property type="entry name" value="D-SERINE_D-ALANINE_GLYCINE TRANSPORTER"/>
    <property type="match status" value="1"/>
</dbReference>
<evidence type="ECO:0000256" key="5">
    <source>
        <dbReference type="ARBA" id="ARBA00022970"/>
    </source>
</evidence>
<feature type="transmembrane region" description="Helical" evidence="9">
    <location>
        <begin position="27"/>
        <end position="44"/>
    </location>
</feature>
<dbReference type="PANTHER" id="PTHR43495">
    <property type="entry name" value="GABA PERMEASE"/>
    <property type="match status" value="1"/>
</dbReference>
<dbReference type="GO" id="GO:0016020">
    <property type="term" value="C:membrane"/>
    <property type="evidence" value="ECO:0007669"/>
    <property type="project" value="UniProtKB-SubCell"/>
</dbReference>
<keyword evidence="2" id="KW-0813">Transport</keyword>
<keyword evidence="6 9" id="KW-1133">Transmembrane helix</keyword>
<feature type="transmembrane region" description="Helical" evidence="9">
    <location>
        <begin position="339"/>
        <end position="363"/>
    </location>
</feature>
<dbReference type="InterPro" id="IPR004841">
    <property type="entry name" value="AA-permease/SLC12A_dom"/>
</dbReference>
<organism evidence="11 12">
    <name type="scientific">Leifsonia xyli subsp. xyli (strain CTCB07)</name>
    <dbReference type="NCBI Taxonomy" id="281090"/>
    <lineage>
        <taxon>Bacteria</taxon>
        <taxon>Bacillati</taxon>
        <taxon>Actinomycetota</taxon>
        <taxon>Actinomycetes</taxon>
        <taxon>Micrococcales</taxon>
        <taxon>Microbacteriaceae</taxon>
        <taxon>Leifsonia</taxon>
    </lineage>
</organism>
<feature type="transmembrane region" description="Helical" evidence="9">
    <location>
        <begin position="180"/>
        <end position="205"/>
    </location>
</feature>
<dbReference type="InterPro" id="IPR004840">
    <property type="entry name" value="Amino_acid_permease_CS"/>
</dbReference>
<evidence type="ECO:0000313" key="11">
    <source>
        <dbReference type="EMBL" id="AAT90006.1"/>
    </source>
</evidence>
<feature type="transmembrane region" description="Helical" evidence="9">
    <location>
        <begin position="383"/>
        <end position="404"/>
    </location>
</feature>
<name>Q6AC87_LEIXX</name>
<dbReference type="Pfam" id="PF00324">
    <property type="entry name" value="AA_permease"/>
    <property type="match status" value="2"/>
</dbReference>
<evidence type="ECO:0000256" key="7">
    <source>
        <dbReference type="ARBA" id="ARBA00023136"/>
    </source>
</evidence>
<dbReference type="PROSITE" id="PS00218">
    <property type="entry name" value="AMINO_ACID_PERMEASE_1"/>
    <property type="match status" value="1"/>
</dbReference>
<feature type="transmembrane region" description="Helical" evidence="9">
    <location>
        <begin position="139"/>
        <end position="160"/>
    </location>
</feature>
<gene>
    <name evidence="11" type="primary">proY</name>
    <name evidence="11" type="ordered locus">Lxx23660</name>
</gene>
<dbReference type="Proteomes" id="UP000001306">
    <property type="component" value="Chromosome"/>
</dbReference>
<evidence type="ECO:0000256" key="8">
    <source>
        <dbReference type="SAM" id="MobiDB-lite"/>
    </source>
</evidence>
<keyword evidence="3" id="KW-1003">Cell membrane</keyword>
<proteinExistence type="predicted"/>
<dbReference type="eggNOG" id="COG1113">
    <property type="taxonomic scope" value="Bacteria"/>
</dbReference>
<feature type="region of interest" description="Disordered" evidence="8">
    <location>
        <begin position="290"/>
        <end position="330"/>
    </location>
</feature>
<evidence type="ECO:0000256" key="6">
    <source>
        <dbReference type="ARBA" id="ARBA00022989"/>
    </source>
</evidence>
<comment type="subcellular location">
    <subcellularLocation>
        <location evidence="1">Cell membrane</location>
        <topology evidence="1">Multi-pass membrane protein</topology>
    </subcellularLocation>
</comment>
<sequence length="452" mass="48419">MALGSAIGTGLFYGLSSAIQKAGPAVLIAYIVGGAAVFMVMRALGEMAVRHPVSGSFGQYASKYLGPRAGFVTGWTYAFEMIVVALADVTAFGIYMSFWFPDVPRWIWVLAIVFFIGALNLLSVKVFGELEFWFSVIKVGAIVAMIVGGVVIIAFGFAGANAAGPGNLADPATGGFAPNGIGGVIASFAVVMFAFGGIEVIGITAGEAAEPKKVLPRAINSVPARILLFYVLTLAVIMMLVPWNAIDGSQSPFVMIFEGARPPGCPVHPERRRHHRSALGDQLGHLRCGPDDVRPRHAGPRSARVRPCHPQRRPVADGRGDGLRAAPGRGAERGHPRNVFLVIASVATFATVWVWLMILLAHLRMKQRIRREGMLPSEFPVPLWPGASVATLVFLVFVIGVLGWFEDTRIALVVGVVWIALLLAAYQLCVRGPGRLPADLVDETGPIRVVRR</sequence>